<protein>
    <submittedName>
        <fullName evidence="10">D-arabinose 5-phosphate isomerase</fullName>
    </submittedName>
</protein>
<keyword evidence="2" id="KW-0677">Repeat</keyword>
<evidence type="ECO:0000256" key="4">
    <source>
        <dbReference type="PIRNR" id="PIRNR004692"/>
    </source>
</evidence>
<dbReference type="Pfam" id="PF00571">
    <property type="entry name" value="CBS"/>
    <property type="match status" value="2"/>
</dbReference>
<keyword evidence="5" id="KW-0479">Metal-binding</keyword>
<dbReference type="EMBL" id="LIZS01000009">
    <property type="protein sequence ID" value="KPJ53972.1"/>
    <property type="molecule type" value="Genomic_DNA"/>
</dbReference>
<dbReference type="InterPro" id="IPR050986">
    <property type="entry name" value="GutQ/KpsF_isomerases"/>
</dbReference>
<evidence type="ECO:0000259" key="9">
    <source>
        <dbReference type="PROSITE" id="PS51464"/>
    </source>
</evidence>
<name>A0A0S7WUZ3_UNCT6</name>
<dbReference type="InterPro" id="IPR004800">
    <property type="entry name" value="KdsD/KpsF-type"/>
</dbReference>
<dbReference type="SUPFAM" id="SSF53697">
    <property type="entry name" value="SIS domain"/>
    <property type="match status" value="1"/>
</dbReference>
<keyword evidence="3 7" id="KW-0129">CBS domain</keyword>
<feature type="domain" description="CBS" evidence="8">
    <location>
        <begin position="265"/>
        <end position="317"/>
    </location>
</feature>
<feature type="site" description="Catalytically relevant" evidence="6">
    <location>
        <position position="182"/>
    </location>
</feature>
<dbReference type="SMART" id="SM00116">
    <property type="entry name" value="CBS"/>
    <property type="match status" value="2"/>
</dbReference>
<evidence type="ECO:0000313" key="11">
    <source>
        <dbReference type="Proteomes" id="UP000052008"/>
    </source>
</evidence>
<accession>A0A0S7WUZ3</accession>
<sequence>MSRRARDVILKEAEAIRELAARIDSDFLRAIDLILKSDGKVVVSGIGKSGIIGKKIAATLTSTGTPAFFLHSAEGVHGDLGVVARDDVVLVVSNSGETEELLRLLPVFKRLGVPVIALCGNRSSSLARHADVCIDTGVAEEACPHGLVPTASTAAALAMGDALAISLLHERGFEPEDFAQLHPGGSLGRAPLLRVRDLMLVGDAVPITPAGASLGETISEMTAKRGITSVVDRRGALVGVITDGDLRRLLERKKDIFSLRARDVMTKQPKTIAPDELAARAARLMENHGITALIVTDGKRAPCGIIHLHDIMKARVV</sequence>
<evidence type="ECO:0000256" key="1">
    <source>
        <dbReference type="ARBA" id="ARBA00008165"/>
    </source>
</evidence>
<dbReference type="GO" id="GO:0097367">
    <property type="term" value="F:carbohydrate derivative binding"/>
    <property type="evidence" value="ECO:0007669"/>
    <property type="project" value="InterPro"/>
</dbReference>
<dbReference type="InterPro" id="IPR035474">
    <property type="entry name" value="SIS_Kpsf"/>
</dbReference>
<dbReference type="PIRSF" id="PIRSF004692">
    <property type="entry name" value="KdsD_KpsF"/>
    <property type="match status" value="1"/>
</dbReference>
<dbReference type="InterPro" id="IPR000644">
    <property type="entry name" value="CBS_dom"/>
</dbReference>
<feature type="binding site" evidence="5">
    <location>
        <position position="71"/>
    </location>
    <ligand>
        <name>Zn(2+)</name>
        <dbReference type="ChEBI" id="CHEBI:29105"/>
    </ligand>
</feature>
<keyword evidence="10" id="KW-0413">Isomerase</keyword>
<evidence type="ECO:0000259" key="8">
    <source>
        <dbReference type="PROSITE" id="PS51371"/>
    </source>
</evidence>
<keyword evidence="5" id="KW-0862">Zinc</keyword>
<evidence type="ECO:0000313" key="10">
    <source>
        <dbReference type="EMBL" id="KPJ53972.1"/>
    </source>
</evidence>
<dbReference type="Pfam" id="PF01380">
    <property type="entry name" value="SIS"/>
    <property type="match status" value="1"/>
</dbReference>
<dbReference type="CDD" id="cd05014">
    <property type="entry name" value="SIS_Kpsf"/>
    <property type="match status" value="1"/>
</dbReference>
<feature type="site" description="Catalytically relevant" evidence="6">
    <location>
        <position position="48"/>
    </location>
</feature>
<evidence type="ECO:0000256" key="6">
    <source>
        <dbReference type="PIRSR" id="PIRSR004692-3"/>
    </source>
</evidence>
<dbReference type="InterPro" id="IPR046348">
    <property type="entry name" value="SIS_dom_sf"/>
</dbReference>
<dbReference type="CDD" id="cd04604">
    <property type="entry name" value="CBS_pair_SIS_assoc"/>
    <property type="match status" value="1"/>
</dbReference>
<feature type="site" description="Catalytically relevant" evidence="6">
    <location>
        <position position="100"/>
    </location>
</feature>
<dbReference type="GO" id="GO:0019146">
    <property type="term" value="F:arabinose-5-phosphate isomerase activity"/>
    <property type="evidence" value="ECO:0007669"/>
    <property type="project" value="UniProtKB-ARBA"/>
</dbReference>
<feature type="domain" description="CBS" evidence="8">
    <location>
        <begin position="199"/>
        <end position="256"/>
    </location>
</feature>
<gene>
    <name evidence="10" type="ORF">AMJ39_02370</name>
</gene>
<dbReference type="InterPro" id="IPR001347">
    <property type="entry name" value="SIS_dom"/>
</dbReference>
<dbReference type="GO" id="GO:0005975">
    <property type="term" value="P:carbohydrate metabolic process"/>
    <property type="evidence" value="ECO:0007669"/>
    <property type="project" value="InterPro"/>
</dbReference>
<evidence type="ECO:0000256" key="3">
    <source>
        <dbReference type="ARBA" id="ARBA00023122"/>
    </source>
</evidence>
<proteinExistence type="inferred from homology"/>
<comment type="caution">
    <text evidence="10">The sequence shown here is derived from an EMBL/GenBank/DDBJ whole genome shotgun (WGS) entry which is preliminary data.</text>
</comment>
<evidence type="ECO:0000256" key="5">
    <source>
        <dbReference type="PIRSR" id="PIRSR004692-2"/>
    </source>
</evidence>
<feature type="site" description="Catalytically relevant" evidence="6">
    <location>
        <position position="141"/>
    </location>
</feature>
<feature type="domain" description="SIS" evidence="9">
    <location>
        <begin position="30"/>
        <end position="173"/>
    </location>
</feature>
<dbReference type="AlphaFoldDB" id="A0A0S7WUZ3"/>
<dbReference type="GO" id="GO:1901135">
    <property type="term" value="P:carbohydrate derivative metabolic process"/>
    <property type="evidence" value="ECO:0007669"/>
    <property type="project" value="InterPro"/>
</dbReference>
<reference evidence="10 11" key="1">
    <citation type="journal article" date="2015" name="Microbiome">
        <title>Genomic resolution of linkages in carbon, nitrogen, and sulfur cycling among widespread estuary sediment bacteria.</title>
        <authorList>
            <person name="Baker B.J."/>
            <person name="Lazar C.S."/>
            <person name="Teske A.P."/>
            <person name="Dick G.J."/>
        </authorList>
    </citation>
    <scope>NUCLEOTIDE SEQUENCE [LARGE SCALE GENOMIC DNA]</scope>
    <source>
        <strain evidence="10">DG_24</strain>
    </source>
</reference>
<dbReference type="NCBIfam" id="TIGR00393">
    <property type="entry name" value="kpsF"/>
    <property type="match status" value="1"/>
</dbReference>
<dbReference type="PROSITE" id="PS51464">
    <property type="entry name" value="SIS"/>
    <property type="match status" value="1"/>
</dbReference>
<dbReference type="Gene3D" id="3.10.580.10">
    <property type="entry name" value="CBS-domain"/>
    <property type="match status" value="1"/>
</dbReference>
<dbReference type="STRING" id="1703770.AMJ39_02370"/>
<evidence type="ECO:0000256" key="7">
    <source>
        <dbReference type="PROSITE-ProRule" id="PRU00703"/>
    </source>
</evidence>
<dbReference type="PROSITE" id="PS51371">
    <property type="entry name" value="CBS"/>
    <property type="match status" value="2"/>
</dbReference>
<dbReference type="PANTHER" id="PTHR42745:SF1">
    <property type="entry name" value="ARABINOSE 5-PHOSPHATE ISOMERASE KDSD"/>
    <property type="match status" value="1"/>
</dbReference>
<dbReference type="PATRIC" id="fig|1703770.3.peg.921"/>
<dbReference type="FunFam" id="3.40.50.10490:FF:000011">
    <property type="entry name" value="Arabinose 5-phosphate isomerase"/>
    <property type="match status" value="1"/>
</dbReference>
<comment type="similarity">
    <text evidence="1 4">Belongs to the SIS family. GutQ/KpsF subfamily.</text>
</comment>
<dbReference type="Gene3D" id="3.40.50.10490">
    <property type="entry name" value="Glucose-6-phosphate isomerase like protein, domain 1"/>
    <property type="match status" value="1"/>
</dbReference>
<dbReference type="Proteomes" id="UP000052008">
    <property type="component" value="Unassembled WGS sequence"/>
</dbReference>
<dbReference type="InterPro" id="IPR046342">
    <property type="entry name" value="CBS_dom_sf"/>
</dbReference>
<dbReference type="GO" id="GO:0046872">
    <property type="term" value="F:metal ion binding"/>
    <property type="evidence" value="ECO:0007669"/>
    <property type="project" value="UniProtKB-KW"/>
</dbReference>
<dbReference type="PANTHER" id="PTHR42745">
    <property type="match status" value="1"/>
</dbReference>
<evidence type="ECO:0000256" key="2">
    <source>
        <dbReference type="ARBA" id="ARBA00022737"/>
    </source>
</evidence>
<organism evidence="10 11">
    <name type="scientific">candidate division TA06 bacterium DG_24</name>
    <dbReference type="NCBI Taxonomy" id="1703770"/>
    <lineage>
        <taxon>Bacteria</taxon>
        <taxon>Bacteria division TA06</taxon>
    </lineage>
</organism>